<organism evidence="1 2">
    <name type="scientific">Flexibacter flexilis DSM 6793</name>
    <dbReference type="NCBI Taxonomy" id="927664"/>
    <lineage>
        <taxon>Bacteria</taxon>
        <taxon>Pseudomonadati</taxon>
        <taxon>Bacteroidota</taxon>
        <taxon>Cytophagia</taxon>
        <taxon>Cytophagales</taxon>
        <taxon>Flexibacteraceae</taxon>
        <taxon>Flexibacter</taxon>
    </lineage>
</organism>
<dbReference type="EMBL" id="FOLE01000008">
    <property type="protein sequence ID" value="SFC70418.1"/>
    <property type="molecule type" value="Genomic_DNA"/>
</dbReference>
<evidence type="ECO:0000313" key="1">
    <source>
        <dbReference type="EMBL" id="SFC70418.1"/>
    </source>
</evidence>
<dbReference type="RefSeq" id="WP_143083977.1">
    <property type="nucleotide sequence ID" value="NZ_FOLE01000008.1"/>
</dbReference>
<dbReference type="AlphaFoldDB" id="A0A1I1LHF6"/>
<gene>
    <name evidence="1" type="ORF">SAMN05421780_108154</name>
</gene>
<dbReference type="PROSITE" id="PS51257">
    <property type="entry name" value="PROKAR_LIPOPROTEIN"/>
    <property type="match status" value="1"/>
</dbReference>
<name>A0A1I1LHF6_9BACT</name>
<protein>
    <submittedName>
        <fullName evidence="1">Uncharacterized protein</fullName>
    </submittedName>
</protein>
<accession>A0A1I1LHF6</accession>
<evidence type="ECO:0000313" key="2">
    <source>
        <dbReference type="Proteomes" id="UP000199514"/>
    </source>
</evidence>
<proteinExistence type="predicted"/>
<sequence length="386" mass="44586">MKKISLLLFVTIFTLLQSCNKVNETSCTSCMSENYSFVNIKFPNKTLNLRLFVDTLYNYSYLDGSGIKNLNTTNLVFDGFDLNKLIPNKDSIVMYSIYLDKFIKNQDSLTNNNFLGVLFYIKNKNKINTRLFAYKNSKLVEYPKYRLSSNYISSNDIYDIGIINFKKMHSFIGFMGNVIVPNNSNNKRDYLQWVIKRELNKINTPMAPGGGPVKYCKRPCESSAGDCKFYFFIQPPVLCANPDNTVCRINDVVHVEGNNHDDLLTNLYDFRDNVLTNGNNGQHYIDLYYQLSDRLPSERITYDFAVQTIDFIENVVLGMTTSLVRNPQAESVLYDDTKANIIINYLSNVKPLYEDDESRREIDRLIDDVRVHTNQSNAEITNYLNQ</sequence>
<reference evidence="1 2" key="1">
    <citation type="submission" date="2016-10" db="EMBL/GenBank/DDBJ databases">
        <authorList>
            <person name="de Groot N.N."/>
        </authorList>
    </citation>
    <scope>NUCLEOTIDE SEQUENCE [LARGE SCALE GENOMIC DNA]</scope>
    <source>
        <strain evidence="1 2">DSM 6793</strain>
    </source>
</reference>
<keyword evidence="2" id="KW-1185">Reference proteome</keyword>
<dbReference type="Proteomes" id="UP000199514">
    <property type="component" value="Unassembled WGS sequence"/>
</dbReference>